<organism evidence="4 6">
    <name type="scientific">Purpureocillium lilacinum</name>
    <name type="common">Paecilomyces lilacinus</name>
    <dbReference type="NCBI Taxonomy" id="33203"/>
    <lineage>
        <taxon>Eukaryota</taxon>
        <taxon>Fungi</taxon>
        <taxon>Dikarya</taxon>
        <taxon>Ascomycota</taxon>
        <taxon>Pezizomycotina</taxon>
        <taxon>Sordariomycetes</taxon>
        <taxon>Hypocreomycetidae</taxon>
        <taxon>Hypocreales</taxon>
        <taxon>Ophiocordycipitaceae</taxon>
        <taxon>Purpureocillium</taxon>
    </lineage>
</organism>
<feature type="compositionally biased region" description="Low complexity" evidence="2">
    <location>
        <begin position="193"/>
        <end position="207"/>
    </location>
</feature>
<evidence type="ECO:0000313" key="3">
    <source>
        <dbReference type="EMBL" id="KAK4078423.1"/>
    </source>
</evidence>
<feature type="region of interest" description="Disordered" evidence="2">
    <location>
        <begin position="474"/>
        <end position="500"/>
    </location>
</feature>
<feature type="compositionally biased region" description="Basic and acidic residues" evidence="2">
    <location>
        <begin position="487"/>
        <end position="498"/>
    </location>
</feature>
<evidence type="ECO:0000313" key="5">
    <source>
        <dbReference type="EMBL" id="PWI65271.1"/>
    </source>
</evidence>
<reference evidence="4 6" key="3">
    <citation type="submission" date="2016-01" db="EMBL/GenBank/DDBJ databases">
        <title>Biosynthesis of antibiotic leucinostatins and their inhibition on Phytophthora in bio-control Purpureocillium lilacinum.</title>
        <authorList>
            <person name="Wang G."/>
            <person name="Liu Z."/>
            <person name="Lin R."/>
            <person name="Li E."/>
            <person name="Mao Z."/>
            <person name="Ling J."/>
            <person name="Yin W."/>
            <person name="Xie B."/>
        </authorList>
    </citation>
    <scope>NUCLEOTIDE SEQUENCE [LARGE SCALE GENOMIC DNA]</scope>
    <source>
        <strain evidence="4">PLBJ-1</strain>
    </source>
</reference>
<dbReference type="EMBL" id="JAWRVI010000084">
    <property type="protein sequence ID" value="KAK4078423.1"/>
    <property type="molecule type" value="Genomic_DNA"/>
</dbReference>
<feature type="compositionally biased region" description="Polar residues" evidence="2">
    <location>
        <begin position="17"/>
        <end position="34"/>
    </location>
</feature>
<comment type="caution">
    <text evidence="4">The sequence shown here is derived from an EMBL/GenBank/DDBJ whole genome shotgun (WGS) entry which is preliminary data.</text>
</comment>
<dbReference type="Proteomes" id="UP001287286">
    <property type="component" value="Unassembled WGS sequence"/>
</dbReference>
<dbReference type="EMBL" id="LSBH01000006">
    <property type="protein sequence ID" value="OAQ77693.1"/>
    <property type="molecule type" value="Genomic_DNA"/>
</dbReference>
<feature type="region of interest" description="Disordered" evidence="2">
    <location>
        <begin position="570"/>
        <end position="638"/>
    </location>
</feature>
<sequence>MGPTSPRMSELLGSVSKRPSTTSQSRSPGRSPSEYQLDELDPRPYDAPTFDAEPSRPRLRKPAALGMDREASPSSWLDRPSSSSSSSRLVHPPAMFAGPPPPIAASMLVANGPSRSRSRHDDDEQRRGFMAASRATIGSVLFDQRQDSPVRGPDSAWLALRRREQALELDVQHLLDLQAAGLLAGTAGTLDVTSSSDADGHSDAGSSTPTGTFYSTASSRSRMPKSLYLPPRATSEGNVIPVRQPAKGRSVGLRGARNGLRKSIKALADLKKEEEIHIDAAISDRNLALTRLNKLGTTRAGIVNELEILEGDEEEPLGKELRELEKKHDVLDRDIRALEEKLVGMRNRRRWLRDKMDDVKSKRDAGLSGYRGALRDVDGKVRALMRAPPVQPLDGDMAGRAGTASTGGHEFMRLIPERRTMEMAKTWWEAEMALLEKRKAQVHEEQLALEDGGATWYEVMAMVSDFESSLRGILRSGTDPSVPPSSKGKEKQPSKEDMILGQLPRMDDIVSELEQRAKLAERNGWNLLICAIGAELEAFREAQNMLKGLVDTGSGSAPDDLDERDMLAEEQGGKDRGSLGREESDNEVPADLFVSPADHSGRQSFASHDSDANSNPSQRVDSENEVPPEFLAEHDKRD</sequence>
<reference evidence="3 8" key="5">
    <citation type="journal article" date="2024" name="Microbiol. Resour. Announc.">
        <title>Genome annotations for the ascomycete fungi Trichoderma harzianum, Trichoderma aggressivum, and Purpureocillium lilacinum.</title>
        <authorList>
            <person name="Beijen E.P.W."/>
            <person name="Ohm R.A."/>
        </authorList>
    </citation>
    <scope>NUCLEOTIDE SEQUENCE [LARGE SCALE GENOMIC DNA]</scope>
    <source>
        <strain evidence="3 8">CBS 150709</strain>
    </source>
</reference>
<reference evidence="3" key="4">
    <citation type="submission" date="2023-11" db="EMBL/GenBank/DDBJ databases">
        <authorList>
            <person name="Beijen E."/>
            <person name="Ohm R.A."/>
        </authorList>
    </citation>
    <scope>NUCLEOTIDE SEQUENCE</scope>
    <source>
        <strain evidence="3">CBS 150709</strain>
    </source>
</reference>
<dbReference type="Proteomes" id="UP000078240">
    <property type="component" value="Unassembled WGS sequence"/>
</dbReference>
<feature type="compositionally biased region" description="Basic and acidic residues" evidence="2">
    <location>
        <begin position="570"/>
        <end position="583"/>
    </location>
</feature>
<evidence type="ECO:0000313" key="4">
    <source>
        <dbReference type="EMBL" id="OAQ77693.1"/>
    </source>
</evidence>
<feature type="region of interest" description="Disordered" evidence="2">
    <location>
        <begin position="193"/>
        <end position="238"/>
    </location>
</feature>
<reference evidence="5 7" key="2">
    <citation type="journal article" date="2016" name="Front. Microbiol.">
        <title>Genome and transcriptome sequences reveal the specific parasitism of the nematophagous Purpureocillium lilacinum 36-1.</title>
        <authorList>
            <person name="Xie J."/>
            <person name="Li S."/>
            <person name="Mo C."/>
            <person name="Xiao X."/>
            <person name="Peng D."/>
            <person name="Wang G."/>
            <person name="Xiao Y."/>
        </authorList>
    </citation>
    <scope>NUCLEOTIDE SEQUENCE [LARGE SCALE GENOMIC DNA]</scope>
    <source>
        <strain evidence="5 7">36-1</strain>
    </source>
</reference>
<dbReference type="Proteomes" id="UP000245956">
    <property type="component" value="Unassembled WGS sequence"/>
</dbReference>
<keyword evidence="1" id="KW-0175">Coiled coil</keyword>
<feature type="compositionally biased region" description="Low complexity" evidence="2">
    <location>
        <begin position="72"/>
        <end position="92"/>
    </location>
</feature>
<proteinExistence type="predicted"/>
<dbReference type="AlphaFoldDB" id="A0A179GK42"/>
<evidence type="ECO:0000256" key="1">
    <source>
        <dbReference type="SAM" id="Coils"/>
    </source>
</evidence>
<protein>
    <submittedName>
        <fullName evidence="4">Atg28p-like protein</fullName>
    </submittedName>
</protein>
<feature type="compositionally biased region" description="Polar residues" evidence="2">
    <location>
        <begin position="208"/>
        <end position="221"/>
    </location>
</feature>
<feature type="coiled-coil region" evidence="1">
    <location>
        <begin position="321"/>
        <end position="355"/>
    </location>
</feature>
<evidence type="ECO:0000256" key="2">
    <source>
        <dbReference type="SAM" id="MobiDB-lite"/>
    </source>
</evidence>
<gene>
    <name evidence="5" type="ORF">PCL_07194</name>
    <name evidence="3" type="ORF">Purlil1_11994</name>
    <name evidence="4" type="ORF">VFPBJ_08165</name>
</gene>
<feature type="compositionally biased region" description="Polar residues" evidence="2">
    <location>
        <begin position="602"/>
        <end position="619"/>
    </location>
</feature>
<reference evidence="5" key="1">
    <citation type="submission" date="2015-05" db="EMBL/GenBank/DDBJ databases">
        <authorList>
            <person name="Wang D.B."/>
            <person name="Wang M."/>
        </authorList>
    </citation>
    <scope>NUCLEOTIDE SEQUENCE</scope>
    <source>
        <strain evidence="5">36-1</strain>
    </source>
</reference>
<accession>A0A179GK42</accession>
<dbReference type="EMBL" id="LCWV01000035">
    <property type="protein sequence ID" value="PWI65271.1"/>
    <property type="molecule type" value="Genomic_DNA"/>
</dbReference>
<evidence type="ECO:0000313" key="6">
    <source>
        <dbReference type="Proteomes" id="UP000078240"/>
    </source>
</evidence>
<keyword evidence="8" id="KW-1185">Reference proteome</keyword>
<name>A0A179GK42_PURLI</name>
<evidence type="ECO:0000313" key="8">
    <source>
        <dbReference type="Proteomes" id="UP001287286"/>
    </source>
</evidence>
<evidence type="ECO:0000313" key="7">
    <source>
        <dbReference type="Proteomes" id="UP000245956"/>
    </source>
</evidence>
<dbReference type="OrthoDB" id="5342758at2759"/>
<feature type="region of interest" description="Disordered" evidence="2">
    <location>
        <begin position="1"/>
        <end position="92"/>
    </location>
</feature>